<dbReference type="EMBL" id="SNRY01003102">
    <property type="protein sequence ID" value="KAA6322215.1"/>
    <property type="molecule type" value="Genomic_DNA"/>
</dbReference>
<dbReference type="AlphaFoldDB" id="A0A5J4QLF2"/>
<proteinExistence type="predicted"/>
<reference evidence="1" key="1">
    <citation type="submission" date="2019-03" db="EMBL/GenBank/DDBJ databases">
        <title>Single cell metagenomics reveals metabolic interactions within the superorganism composed of flagellate Streblomastix strix and complex community of Bacteroidetes bacteria on its surface.</title>
        <authorList>
            <person name="Treitli S.C."/>
            <person name="Kolisko M."/>
            <person name="Husnik F."/>
            <person name="Keeling P."/>
            <person name="Hampl V."/>
        </authorList>
    </citation>
    <scope>NUCLEOTIDE SEQUENCE</scope>
    <source>
        <strain evidence="1">STM</strain>
    </source>
</reference>
<organism evidence="1">
    <name type="scientific">termite gut metagenome</name>
    <dbReference type="NCBI Taxonomy" id="433724"/>
    <lineage>
        <taxon>unclassified sequences</taxon>
        <taxon>metagenomes</taxon>
        <taxon>organismal metagenomes</taxon>
    </lineage>
</organism>
<evidence type="ECO:0000313" key="1">
    <source>
        <dbReference type="EMBL" id="KAA6322215.1"/>
    </source>
</evidence>
<feature type="non-terminal residue" evidence="1">
    <location>
        <position position="1"/>
    </location>
</feature>
<accession>A0A5J4QLF2</accession>
<protein>
    <submittedName>
        <fullName evidence="1">Uncharacterized protein</fullName>
    </submittedName>
</protein>
<comment type="caution">
    <text evidence="1">The sequence shown here is derived from an EMBL/GenBank/DDBJ whole genome shotgun (WGS) entry which is preliminary data.</text>
</comment>
<gene>
    <name evidence="1" type="ORF">EZS27_028221</name>
</gene>
<sequence>SGGWPKDWSAGNNGTVVKYNISINDGIRKHIVTEKKNEHYSPVIHITGPTCNSLIEKNIFYICKKELPQMDKRLVHSDDWRGYADSTYFKNNYIFAEEPISAFDATRSTNNFIESNLFVGNLIFYGNGFKKHNGKFDKTMWYDPQDENWNKLIEFVKAKKVVLKGTEVFVLDVIGF</sequence>
<name>A0A5J4QLF2_9ZZZZ</name>